<dbReference type="Pfam" id="PF09084">
    <property type="entry name" value="NMT1"/>
    <property type="match status" value="1"/>
</dbReference>
<dbReference type="RefSeq" id="WP_147682616.1">
    <property type="nucleotide sequence ID" value="NZ_VDUX01000001.1"/>
</dbReference>
<keyword evidence="6" id="KW-0479">Metal-binding</keyword>
<evidence type="ECO:0000256" key="5">
    <source>
        <dbReference type="ARBA" id="ARBA00022679"/>
    </source>
</evidence>
<sequence length="361" mass="37923">MTTRRLRKASALVLAGVCAVAALSACGSEDDGSGDKGLDKVTFALSAPSWNSGYTTLVVPEAEGYFKEEGLDVTVQLFPSGTQSAQQLAGGGADIGLMTGEPVAIGHAKNLDLVYFASYYPHWIYSLQLPQGSDVKSIADLKGKKIGVTAVASSGGTFARTAMKLNGMSEDAASLVPIGAGAQQISAVKSGKVDALALWDTQYAIVEDAGVLLTPLEVPQTATIWGGGFAATRKTLTEKKDVLKRFGRAIAKGFAFAQANPEAAVRDLWKLHPETRGSGPEDKALASQVKVLEVRLAGQGVEDDSWGRIDPKAATGMVDFMASAGLVAKPFPATDIYTTDLLDAINDFSYDDIRRQAKDAS</sequence>
<evidence type="ECO:0000256" key="1">
    <source>
        <dbReference type="ARBA" id="ARBA00003469"/>
    </source>
</evidence>
<comment type="subunit">
    <text evidence="4">Homodimer.</text>
</comment>
<evidence type="ECO:0000256" key="6">
    <source>
        <dbReference type="ARBA" id="ARBA00022723"/>
    </source>
</evidence>
<dbReference type="CDD" id="cd01008">
    <property type="entry name" value="PBP2_NrtA_SsuA_CpmA_like"/>
    <property type="match status" value="1"/>
</dbReference>
<comment type="pathway">
    <text evidence="2">Cofactor biosynthesis; thiamine diphosphate biosynthesis.</text>
</comment>
<dbReference type="PROSITE" id="PS51257">
    <property type="entry name" value="PROKAR_LIPOPROTEIN"/>
    <property type="match status" value="1"/>
</dbReference>
<dbReference type="PANTHER" id="PTHR31528:SF1">
    <property type="entry name" value="4-AMINO-5-HYDROXYMETHYL-2-METHYLPYRIMIDINE PHOSPHATE SYNTHASE THI11-RELATED"/>
    <property type="match status" value="1"/>
</dbReference>
<comment type="function">
    <text evidence="1">Responsible for the formation of the pyrimidine heterocycle in the thiamine biosynthesis pathway. Catalyzes the formation of hydroxymethylpyrimidine phosphate (HMP-P) from histidine and pyridoxal phosphate (PLP). The protein uses PLP and the active site histidine to form HMP-P, generating an inactive enzyme. The enzyme can only undergo a single turnover, which suggests it is a suicide enzyme.</text>
</comment>
<comment type="caution">
    <text evidence="14">The sequence shown here is derived from an EMBL/GenBank/DDBJ whole genome shotgun (WGS) entry which is preliminary data.</text>
</comment>
<evidence type="ECO:0000256" key="4">
    <source>
        <dbReference type="ARBA" id="ARBA00011738"/>
    </source>
</evidence>
<dbReference type="GO" id="GO:0009228">
    <property type="term" value="P:thiamine biosynthetic process"/>
    <property type="evidence" value="ECO:0007669"/>
    <property type="project" value="UniProtKB-KW"/>
</dbReference>
<evidence type="ECO:0000256" key="3">
    <source>
        <dbReference type="ARBA" id="ARBA00009406"/>
    </source>
</evidence>
<dbReference type="PANTHER" id="PTHR31528">
    <property type="entry name" value="4-AMINO-5-HYDROXYMETHYL-2-METHYLPYRIMIDINE PHOSPHATE SYNTHASE THI11-RELATED"/>
    <property type="match status" value="1"/>
</dbReference>
<feature type="signal peptide" evidence="12">
    <location>
        <begin position="1"/>
        <end position="24"/>
    </location>
</feature>
<dbReference type="InterPro" id="IPR027939">
    <property type="entry name" value="NMT1/THI5"/>
</dbReference>
<keyword evidence="8" id="KW-0784">Thiamine biosynthesis</keyword>
<proteinExistence type="inferred from homology"/>
<feature type="chain" id="PRO_5038773759" description="Thiamine pyrimidine synthase" evidence="12">
    <location>
        <begin position="25"/>
        <end position="361"/>
    </location>
</feature>
<keyword evidence="9" id="KW-0408">Iron</keyword>
<dbReference type="EMBL" id="VDUX01000001">
    <property type="protein sequence ID" value="TXL62685.1"/>
    <property type="molecule type" value="Genomic_DNA"/>
</dbReference>
<dbReference type="GO" id="GO:0046872">
    <property type="term" value="F:metal ion binding"/>
    <property type="evidence" value="ECO:0007669"/>
    <property type="project" value="UniProtKB-KW"/>
</dbReference>
<dbReference type="Proteomes" id="UP000321571">
    <property type="component" value="Unassembled WGS sequence"/>
</dbReference>
<accession>A0A5C8NP57</accession>
<evidence type="ECO:0000259" key="13">
    <source>
        <dbReference type="Pfam" id="PF09084"/>
    </source>
</evidence>
<evidence type="ECO:0000256" key="10">
    <source>
        <dbReference type="ARBA" id="ARBA00033171"/>
    </source>
</evidence>
<dbReference type="GO" id="GO:0016740">
    <property type="term" value="F:transferase activity"/>
    <property type="evidence" value="ECO:0007669"/>
    <property type="project" value="UniProtKB-KW"/>
</dbReference>
<dbReference type="SUPFAM" id="SSF53850">
    <property type="entry name" value="Periplasmic binding protein-like II"/>
    <property type="match status" value="1"/>
</dbReference>
<keyword evidence="15" id="KW-1185">Reference proteome</keyword>
<name>A0A5C8NP57_9ACTN</name>
<dbReference type="InterPro" id="IPR015168">
    <property type="entry name" value="SsuA/THI5"/>
</dbReference>
<comment type="catalytic activity">
    <reaction evidence="11">
        <text>N(6)-(pyridoxal phosphate)-L-lysyl-[4-amino-5-hydroxymethyl-2-methylpyrimidine phosphate synthase] + L-histidyl-[4-amino-5-hydroxymethyl-2-methylpyrimidine phosphate synthase] + 2 Fe(3+) + 4 H2O = L-lysyl-[4-amino-5-hydroxymethyl-2-methylpyrimidine phosphate synthase] + (2S)-2-amino-5-hydroxy-4-oxopentanoyl-[4-amino-5-hydroxymethyl-2-methylpyrimidine phosphate synthase] + 4-amino-2-methyl-5-(phosphooxymethyl)pyrimidine + 3-oxopropanoate + 2 Fe(2+) + 2 H(+)</text>
        <dbReference type="Rhea" id="RHEA:65756"/>
        <dbReference type="Rhea" id="RHEA-COMP:16892"/>
        <dbReference type="Rhea" id="RHEA-COMP:16893"/>
        <dbReference type="Rhea" id="RHEA-COMP:16894"/>
        <dbReference type="Rhea" id="RHEA-COMP:16895"/>
        <dbReference type="ChEBI" id="CHEBI:15377"/>
        <dbReference type="ChEBI" id="CHEBI:15378"/>
        <dbReference type="ChEBI" id="CHEBI:29033"/>
        <dbReference type="ChEBI" id="CHEBI:29034"/>
        <dbReference type="ChEBI" id="CHEBI:29969"/>
        <dbReference type="ChEBI" id="CHEBI:29979"/>
        <dbReference type="ChEBI" id="CHEBI:33190"/>
        <dbReference type="ChEBI" id="CHEBI:58354"/>
        <dbReference type="ChEBI" id="CHEBI:143915"/>
        <dbReference type="ChEBI" id="CHEBI:157692"/>
    </reaction>
    <physiologicalReaction direction="left-to-right" evidence="11">
        <dbReference type="Rhea" id="RHEA:65757"/>
    </physiologicalReaction>
</comment>
<evidence type="ECO:0000256" key="11">
    <source>
        <dbReference type="ARBA" id="ARBA00048179"/>
    </source>
</evidence>
<dbReference type="Gene3D" id="3.40.190.10">
    <property type="entry name" value="Periplasmic binding protein-like II"/>
    <property type="match status" value="2"/>
</dbReference>
<evidence type="ECO:0000256" key="12">
    <source>
        <dbReference type="SAM" id="SignalP"/>
    </source>
</evidence>
<comment type="similarity">
    <text evidence="3">Belongs to the NMT1/THI5 family.</text>
</comment>
<evidence type="ECO:0000256" key="8">
    <source>
        <dbReference type="ARBA" id="ARBA00022977"/>
    </source>
</evidence>
<evidence type="ECO:0000313" key="15">
    <source>
        <dbReference type="Proteomes" id="UP000321571"/>
    </source>
</evidence>
<protein>
    <recommendedName>
        <fullName evidence="10">Thiamine pyrimidine synthase</fullName>
    </recommendedName>
</protein>
<evidence type="ECO:0000256" key="9">
    <source>
        <dbReference type="ARBA" id="ARBA00023004"/>
    </source>
</evidence>
<organism evidence="14 15">
    <name type="scientific">Aeromicrobium terrae</name>
    <dbReference type="NCBI Taxonomy" id="2498846"/>
    <lineage>
        <taxon>Bacteria</taxon>
        <taxon>Bacillati</taxon>
        <taxon>Actinomycetota</taxon>
        <taxon>Actinomycetes</taxon>
        <taxon>Propionibacteriales</taxon>
        <taxon>Nocardioidaceae</taxon>
        <taxon>Aeromicrobium</taxon>
    </lineage>
</organism>
<reference evidence="14 15" key="1">
    <citation type="submission" date="2019-06" db="EMBL/GenBank/DDBJ databases">
        <title>Aeromicrobium sp. nov., isolated from a maize field.</title>
        <authorList>
            <person name="Lin S.-Y."/>
            <person name="Tsai C.-F."/>
            <person name="Young C.-C."/>
        </authorList>
    </citation>
    <scope>NUCLEOTIDE SEQUENCE [LARGE SCALE GENOMIC DNA]</scope>
    <source>
        <strain evidence="14 15">CC-CFT486</strain>
    </source>
</reference>
<evidence type="ECO:0000256" key="7">
    <source>
        <dbReference type="ARBA" id="ARBA00022898"/>
    </source>
</evidence>
<keyword evidence="7" id="KW-0663">Pyridoxal phosphate</keyword>
<keyword evidence="5" id="KW-0808">Transferase</keyword>
<feature type="domain" description="SsuA/THI5-like" evidence="13">
    <location>
        <begin position="53"/>
        <end position="264"/>
    </location>
</feature>
<keyword evidence="12" id="KW-0732">Signal</keyword>
<gene>
    <name evidence="14" type="ORF">FHP06_00075</name>
</gene>
<evidence type="ECO:0000256" key="2">
    <source>
        <dbReference type="ARBA" id="ARBA00004948"/>
    </source>
</evidence>
<dbReference type="AlphaFoldDB" id="A0A5C8NP57"/>
<dbReference type="OrthoDB" id="506623at2"/>
<evidence type="ECO:0000313" key="14">
    <source>
        <dbReference type="EMBL" id="TXL62685.1"/>
    </source>
</evidence>